<evidence type="ECO:0000313" key="2">
    <source>
        <dbReference type="EMBL" id="KHE94085.1"/>
    </source>
</evidence>
<dbReference type="eggNOG" id="COG1215">
    <property type="taxonomic scope" value="Bacteria"/>
</dbReference>
<dbReference type="Proteomes" id="UP000030652">
    <property type="component" value="Unassembled WGS sequence"/>
</dbReference>
<protein>
    <submittedName>
        <fullName evidence="2">Glycosyltransferase</fullName>
    </submittedName>
</protein>
<accession>A0A0B0ETT6</accession>
<evidence type="ECO:0000313" key="3">
    <source>
        <dbReference type="Proteomes" id="UP000030652"/>
    </source>
</evidence>
<reference evidence="2 3" key="1">
    <citation type="submission" date="2014-10" db="EMBL/GenBank/DDBJ databases">
        <title>Draft genome of anammox bacterium scalindua brodae, obtained using differential coverage binning of sequence data from two enrichment reactors.</title>
        <authorList>
            <person name="Speth D.R."/>
            <person name="Russ L."/>
            <person name="Kartal B."/>
            <person name="Op den Camp H.J."/>
            <person name="Dutilh B.E."/>
            <person name="Jetten M.S."/>
        </authorList>
    </citation>
    <scope>NUCLEOTIDE SEQUENCE [LARGE SCALE GENOMIC DNA]</scope>
    <source>
        <strain evidence="2">RU1</strain>
    </source>
</reference>
<dbReference type="InterPro" id="IPR029044">
    <property type="entry name" value="Nucleotide-diphossugar_trans"/>
</dbReference>
<name>A0A0B0ETT6_9BACT</name>
<feature type="domain" description="Glycosyltransferase 2-like" evidence="1">
    <location>
        <begin position="12"/>
        <end position="137"/>
    </location>
</feature>
<dbReference type="Gene3D" id="3.90.550.10">
    <property type="entry name" value="Spore Coat Polysaccharide Biosynthesis Protein SpsA, Chain A"/>
    <property type="match status" value="1"/>
</dbReference>
<organism evidence="2 3">
    <name type="scientific">Candidatus Scalindua brodae</name>
    <dbReference type="NCBI Taxonomy" id="237368"/>
    <lineage>
        <taxon>Bacteria</taxon>
        <taxon>Pseudomonadati</taxon>
        <taxon>Planctomycetota</taxon>
        <taxon>Candidatus Brocadiia</taxon>
        <taxon>Candidatus Brocadiales</taxon>
        <taxon>Candidatus Scalinduaceae</taxon>
        <taxon>Candidatus Scalindua</taxon>
    </lineage>
</organism>
<proteinExistence type="predicted"/>
<evidence type="ECO:0000259" key="1">
    <source>
        <dbReference type="Pfam" id="PF00535"/>
    </source>
</evidence>
<dbReference type="PANTHER" id="PTHR22916">
    <property type="entry name" value="GLYCOSYLTRANSFERASE"/>
    <property type="match status" value="1"/>
</dbReference>
<dbReference type="Pfam" id="PF00535">
    <property type="entry name" value="Glycos_transf_2"/>
    <property type="match status" value="1"/>
</dbReference>
<gene>
    <name evidence="2" type="ORF">SCABRO_00137</name>
</gene>
<dbReference type="InterPro" id="IPR001173">
    <property type="entry name" value="Glyco_trans_2-like"/>
</dbReference>
<dbReference type="PANTHER" id="PTHR22916:SF3">
    <property type="entry name" value="UDP-GLCNAC:BETAGAL BETA-1,3-N-ACETYLGLUCOSAMINYLTRANSFERASE-LIKE PROTEIN 1"/>
    <property type="match status" value="1"/>
</dbReference>
<dbReference type="AlphaFoldDB" id="A0A0B0ETT6"/>
<comment type="caution">
    <text evidence="2">The sequence shown here is derived from an EMBL/GenBank/DDBJ whole genome shotgun (WGS) entry which is preliminary data.</text>
</comment>
<dbReference type="GO" id="GO:0016758">
    <property type="term" value="F:hexosyltransferase activity"/>
    <property type="evidence" value="ECO:0007669"/>
    <property type="project" value="UniProtKB-ARBA"/>
</dbReference>
<dbReference type="EMBL" id="JRYO01000016">
    <property type="protein sequence ID" value="KHE94085.1"/>
    <property type="molecule type" value="Genomic_DNA"/>
</dbReference>
<keyword evidence="2" id="KW-0808">Transferase</keyword>
<sequence length="237" mass="27526">MKSLRIKQPLVSVVMPTYNHAQFIGDAIGSVLDQTYTNIELIIIDNYSEDNTEEIIVSFSDTRIKYEKFRNNGIIAASRNVGISQSCGKYIAFLDSDDMWKPTKIEKQIKLLEDNDNIFLVYTRYIIVKDGLVLKTLPKRKKLRSGNVFIPLFLSNNFIGTSTVLLRNFVNEDYHFDIDIKFRAIEDYDLWLRIAKNKRIDYVDEPLVAYREHGGNTSIGIKPYFLRYLHVVKKKPS</sequence>
<dbReference type="SUPFAM" id="SSF53448">
    <property type="entry name" value="Nucleotide-diphospho-sugar transferases"/>
    <property type="match status" value="1"/>
</dbReference>